<dbReference type="Pfam" id="PF00156">
    <property type="entry name" value="Pribosyltran"/>
    <property type="match status" value="1"/>
</dbReference>
<dbReference type="AlphaFoldDB" id="A0A1F6G6R3"/>
<comment type="similarity">
    <text evidence="1">Belongs to the ComF/GntX family.</text>
</comment>
<dbReference type="Gene3D" id="3.40.50.2020">
    <property type="match status" value="1"/>
</dbReference>
<name>A0A1F6G6R3_9BACT</name>
<dbReference type="PANTHER" id="PTHR47505">
    <property type="entry name" value="DNA UTILIZATION PROTEIN YHGH"/>
    <property type="match status" value="1"/>
</dbReference>
<gene>
    <name evidence="3" type="ORF">A2609_00965</name>
</gene>
<dbReference type="InterPro" id="IPR029057">
    <property type="entry name" value="PRTase-like"/>
</dbReference>
<evidence type="ECO:0000259" key="2">
    <source>
        <dbReference type="Pfam" id="PF00156"/>
    </source>
</evidence>
<dbReference type="Proteomes" id="UP000176867">
    <property type="component" value="Unassembled WGS sequence"/>
</dbReference>
<dbReference type="PANTHER" id="PTHR47505:SF1">
    <property type="entry name" value="DNA UTILIZATION PROTEIN YHGH"/>
    <property type="match status" value="1"/>
</dbReference>
<evidence type="ECO:0000256" key="1">
    <source>
        <dbReference type="ARBA" id="ARBA00008007"/>
    </source>
</evidence>
<dbReference type="InterPro" id="IPR000836">
    <property type="entry name" value="PRTase_dom"/>
</dbReference>
<proteinExistence type="inferred from homology"/>
<organism evidence="3 4">
    <name type="scientific">Candidatus Kaiserbacteria bacterium RIFOXYD1_FULL_47_14</name>
    <dbReference type="NCBI Taxonomy" id="1798533"/>
    <lineage>
        <taxon>Bacteria</taxon>
        <taxon>Candidatus Kaiseribacteriota</taxon>
    </lineage>
</organism>
<reference evidence="3 4" key="1">
    <citation type="journal article" date="2016" name="Nat. Commun.">
        <title>Thousands of microbial genomes shed light on interconnected biogeochemical processes in an aquifer system.</title>
        <authorList>
            <person name="Anantharaman K."/>
            <person name="Brown C.T."/>
            <person name="Hug L.A."/>
            <person name="Sharon I."/>
            <person name="Castelle C.J."/>
            <person name="Probst A.J."/>
            <person name="Thomas B.C."/>
            <person name="Singh A."/>
            <person name="Wilkins M.J."/>
            <person name="Karaoz U."/>
            <person name="Brodie E.L."/>
            <person name="Williams K.H."/>
            <person name="Hubbard S.S."/>
            <person name="Banfield J.F."/>
        </authorList>
    </citation>
    <scope>NUCLEOTIDE SEQUENCE [LARGE SCALE GENOMIC DNA]</scope>
</reference>
<dbReference type="SUPFAM" id="SSF53271">
    <property type="entry name" value="PRTase-like"/>
    <property type="match status" value="1"/>
</dbReference>
<feature type="domain" description="Phosphoribosyltransferase" evidence="2">
    <location>
        <begin position="164"/>
        <end position="221"/>
    </location>
</feature>
<dbReference type="InterPro" id="IPR051910">
    <property type="entry name" value="ComF/GntX_DNA_util-trans"/>
</dbReference>
<comment type="caution">
    <text evidence="3">The sequence shown here is derived from an EMBL/GenBank/DDBJ whole genome shotgun (WGS) entry which is preliminary data.</text>
</comment>
<dbReference type="EMBL" id="MFMU01000004">
    <property type="protein sequence ID" value="OGG93803.1"/>
    <property type="molecule type" value="Genomic_DNA"/>
</dbReference>
<dbReference type="STRING" id="1798533.A2609_00965"/>
<dbReference type="CDD" id="cd06223">
    <property type="entry name" value="PRTases_typeI"/>
    <property type="match status" value="1"/>
</dbReference>
<protein>
    <recommendedName>
        <fullName evidence="2">Phosphoribosyltransferase domain-containing protein</fullName>
    </recommendedName>
</protein>
<accession>A0A1F6G6R3</accession>
<sequence length="227" mass="25740">MMMHWFNFAHHKCLDFLFPPRVDERALRDISNDDFLALVVPQIVPETRPGAVMLLPYSDSRVRTAIHEAKYRGNKRAFELLALALAEYLRDADDVGYRKSHTYIVPVPLGKERRKERGYNQVEEIVRCTLRILSAEGEHAFVLEPNLLIRTHETISQVSLPREKREENMRGAFTASLKLRSASTAEISQHTYVVIDDVITTGATLQSAIDALKEAGAEHIIPLALAH</sequence>
<evidence type="ECO:0000313" key="4">
    <source>
        <dbReference type="Proteomes" id="UP000176867"/>
    </source>
</evidence>
<evidence type="ECO:0000313" key="3">
    <source>
        <dbReference type="EMBL" id="OGG93803.1"/>
    </source>
</evidence>